<dbReference type="InterPro" id="IPR009027">
    <property type="entry name" value="Ribosomal_bL9/RNase_H1_N"/>
</dbReference>
<name>A0A450WK26_9GAMM</name>
<dbReference type="InterPro" id="IPR020069">
    <property type="entry name" value="Ribosomal_bL9_C"/>
</dbReference>
<evidence type="ECO:0000256" key="6">
    <source>
        <dbReference type="ARBA" id="ARBA00035292"/>
    </source>
</evidence>
<dbReference type="HAMAP" id="MF_00503">
    <property type="entry name" value="Ribosomal_bL9"/>
    <property type="match status" value="1"/>
</dbReference>
<protein>
    <recommendedName>
        <fullName evidence="6 7">Large ribosomal subunit protein bL9</fullName>
    </recommendedName>
</protein>
<keyword evidence="5 7" id="KW-0687">Ribonucleoprotein</keyword>
<dbReference type="SUPFAM" id="SSF55658">
    <property type="entry name" value="L9 N-domain-like"/>
    <property type="match status" value="1"/>
</dbReference>
<dbReference type="InterPro" id="IPR036791">
    <property type="entry name" value="Ribosomal_bL9_C_sf"/>
</dbReference>
<dbReference type="NCBIfam" id="TIGR00158">
    <property type="entry name" value="L9"/>
    <property type="match status" value="1"/>
</dbReference>
<dbReference type="GO" id="GO:0005840">
    <property type="term" value="C:ribosome"/>
    <property type="evidence" value="ECO:0007669"/>
    <property type="project" value="UniProtKB-KW"/>
</dbReference>
<comment type="similarity">
    <text evidence="1 7">Belongs to the bacterial ribosomal protein bL9 family.</text>
</comment>
<dbReference type="Pfam" id="PF03948">
    <property type="entry name" value="Ribosomal_L9_C"/>
    <property type="match status" value="1"/>
</dbReference>
<evidence type="ECO:0000256" key="5">
    <source>
        <dbReference type="ARBA" id="ARBA00023274"/>
    </source>
</evidence>
<dbReference type="InterPro" id="IPR020070">
    <property type="entry name" value="Ribosomal_bL9_N"/>
</dbReference>
<dbReference type="PANTHER" id="PTHR21368">
    <property type="entry name" value="50S RIBOSOMAL PROTEIN L9"/>
    <property type="match status" value="1"/>
</dbReference>
<dbReference type="GO" id="GO:0019843">
    <property type="term" value="F:rRNA binding"/>
    <property type="evidence" value="ECO:0007669"/>
    <property type="project" value="UniProtKB-UniRule"/>
</dbReference>
<evidence type="ECO:0000256" key="3">
    <source>
        <dbReference type="ARBA" id="ARBA00022884"/>
    </source>
</evidence>
<evidence type="ECO:0000259" key="8">
    <source>
        <dbReference type="Pfam" id="PF01281"/>
    </source>
</evidence>
<evidence type="ECO:0000256" key="2">
    <source>
        <dbReference type="ARBA" id="ARBA00022730"/>
    </source>
</evidence>
<proteinExistence type="inferred from homology"/>
<keyword evidence="3 7" id="KW-0694">RNA-binding</keyword>
<evidence type="ECO:0000256" key="4">
    <source>
        <dbReference type="ARBA" id="ARBA00022980"/>
    </source>
</evidence>
<dbReference type="GO" id="GO:0003735">
    <property type="term" value="F:structural constituent of ribosome"/>
    <property type="evidence" value="ECO:0007669"/>
    <property type="project" value="InterPro"/>
</dbReference>
<dbReference type="AlphaFoldDB" id="A0A450WK26"/>
<dbReference type="InterPro" id="IPR000244">
    <property type="entry name" value="Ribosomal_bL9"/>
</dbReference>
<keyword evidence="2 7" id="KW-0699">rRNA-binding</keyword>
<dbReference type="EMBL" id="CAADFM010000060">
    <property type="protein sequence ID" value="VFK11704.1"/>
    <property type="molecule type" value="Genomic_DNA"/>
</dbReference>
<accession>A0A450WK26</accession>
<dbReference type="InterPro" id="IPR020594">
    <property type="entry name" value="Ribosomal_bL9_bac/chp"/>
</dbReference>
<dbReference type="Pfam" id="PF01281">
    <property type="entry name" value="Ribosomal_L9_N"/>
    <property type="match status" value="1"/>
</dbReference>
<evidence type="ECO:0000256" key="7">
    <source>
        <dbReference type="HAMAP-Rule" id="MF_00503"/>
    </source>
</evidence>
<comment type="function">
    <text evidence="7">Binds to the 23S rRNA.</text>
</comment>
<dbReference type="EMBL" id="CAADFK010000116">
    <property type="protein sequence ID" value="VFK17390.1"/>
    <property type="molecule type" value="Genomic_DNA"/>
</dbReference>
<dbReference type="GO" id="GO:0006412">
    <property type="term" value="P:translation"/>
    <property type="evidence" value="ECO:0007669"/>
    <property type="project" value="UniProtKB-UniRule"/>
</dbReference>
<organism evidence="11">
    <name type="scientific">Candidatus Kentrum sp. LPFa</name>
    <dbReference type="NCBI Taxonomy" id="2126335"/>
    <lineage>
        <taxon>Bacteria</taxon>
        <taxon>Pseudomonadati</taxon>
        <taxon>Pseudomonadota</taxon>
        <taxon>Gammaproteobacteria</taxon>
        <taxon>Candidatus Kentrum</taxon>
    </lineage>
</organism>
<sequence length="148" mass="15903">MEIILLGKIENLGVLGDTVNVKPGYARNHLIPKGKAVTATPKNVAAFEARRAELEQQQTDILGRAQARAEKINGSVLSLSAKAGDEGRLFGSIGAREIVAAARAADLEIQKDEIRLPSGPLRRTGEYEITVHLLPDVEANIKVDVVSE</sequence>
<feature type="domain" description="Large ribosomal subunit protein bL9 C-terminal" evidence="9">
    <location>
        <begin position="65"/>
        <end position="146"/>
    </location>
</feature>
<dbReference type="Gene3D" id="3.10.430.100">
    <property type="entry name" value="Ribosomal protein L9, C-terminal domain"/>
    <property type="match status" value="1"/>
</dbReference>
<evidence type="ECO:0000313" key="11">
    <source>
        <dbReference type="EMBL" id="VFK17390.1"/>
    </source>
</evidence>
<gene>
    <name evidence="7" type="primary">rplI</name>
    <name evidence="10" type="ORF">BECKLPF1236A_GA0070988_100608</name>
    <name evidence="11" type="ORF">BECKLPF1236B_GA0070989_11165</name>
    <name evidence="12" type="ORF">BECKLPF1236C_GA0070990_1005511</name>
</gene>
<keyword evidence="4 7" id="KW-0689">Ribosomal protein</keyword>
<dbReference type="GO" id="GO:1990904">
    <property type="term" value="C:ribonucleoprotein complex"/>
    <property type="evidence" value="ECO:0007669"/>
    <property type="project" value="UniProtKB-KW"/>
</dbReference>
<reference evidence="11" key="1">
    <citation type="submission" date="2019-02" db="EMBL/GenBank/DDBJ databases">
        <authorList>
            <person name="Gruber-Vodicka R. H."/>
            <person name="Seah K. B. B."/>
        </authorList>
    </citation>
    <scope>NUCLEOTIDE SEQUENCE</scope>
    <source>
        <strain evidence="10">BECK_S312</strain>
        <strain evidence="11">BECK_S313</strain>
        <strain evidence="12">BECK_S426</strain>
    </source>
</reference>
<evidence type="ECO:0000313" key="12">
    <source>
        <dbReference type="EMBL" id="VFK27951.1"/>
    </source>
</evidence>
<dbReference type="Gene3D" id="3.40.5.10">
    <property type="entry name" value="Ribosomal protein L9, N-terminal domain"/>
    <property type="match status" value="1"/>
</dbReference>
<evidence type="ECO:0000313" key="10">
    <source>
        <dbReference type="EMBL" id="VFK11704.1"/>
    </source>
</evidence>
<evidence type="ECO:0000256" key="1">
    <source>
        <dbReference type="ARBA" id="ARBA00010605"/>
    </source>
</evidence>
<evidence type="ECO:0000259" key="9">
    <source>
        <dbReference type="Pfam" id="PF03948"/>
    </source>
</evidence>
<dbReference type="SUPFAM" id="SSF55653">
    <property type="entry name" value="Ribosomal protein L9 C-domain"/>
    <property type="match status" value="1"/>
</dbReference>
<dbReference type="EMBL" id="CAADFP010000055">
    <property type="protein sequence ID" value="VFK27951.1"/>
    <property type="molecule type" value="Genomic_DNA"/>
</dbReference>
<dbReference type="InterPro" id="IPR036935">
    <property type="entry name" value="Ribosomal_bL9_N_sf"/>
</dbReference>
<feature type="domain" description="Ribosomal protein L9" evidence="8">
    <location>
        <begin position="1"/>
        <end position="47"/>
    </location>
</feature>